<evidence type="ECO:0000259" key="2">
    <source>
        <dbReference type="Pfam" id="PF14341"/>
    </source>
</evidence>
<dbReference type="InterPro" id="IPR025205">
    <property type="entry name" value="PilX/PilW_C"/>
</dbReference>
<evidence type="ECO:0000313" key="4">
    <source>
        <dbReference type="Proteomes" id="UP000253782"/>
    </source>
</evidence>
<dbReference type="RefSeq" id="WP_114847322.1">
    <property type="nucleotide sequence ID" value="NZ_JBHSPE010000005.1"/>
</dbReference>
<accession>A0A369UGR9</accession>
<dbReference type="InterPro" id="IPR025746">
    <property type="entry name" value="PilX_N_dom"/>
</dbReference>
<evidence type="ECO:0008006" key="5">
    <source>
        <dbReference type="Google" id="ProtNLM"/>
    </source>
</evidence>
<protein>
    <recommendedName>
        <fullName evidence="5">Pilus assembly protein</fullName>
    </recommendedName>
</protein>
<keyword evidence="4" id="KW-1185">Reference proteome</keyword>
<dbReference type="Pfam" id="PF14341">
    <property type="entry name" value="PilX_N"/>
    <property type="match status" value="1"/>
</dbReference>
<dbReference type="OrthoDB" id="5951427at2"/>
<feature type="domain" description="PilX/PilW C-terminal" evidence="1">
    <location>
        <begin position="112"/>
        <end position="214"/>
    </location>
</feature>
<dbReference type="AlphaFoldDB" id="A0A369UGR9"/>
<organism evidence="3 4">
    <name type="scientific">Dyella tabacisoli</name>
    <dbReference type="NCBI Taxonomy" id="2282381"/>
    <lineage>
        <taxon>Bacteria</taxon>
        <taxon>Pseudomonadati</taxon>
        <taxon>Pseudomonadota</taxon>
        <taxon>Gammaproteobacteria</taxon>
        <taxon>Lysobacterales</taxon>
        <taxon>Rhodanobacteraceae</taxon>
        <taxon>Dyella</taxon>
    </lineage>
</organism>
<dbReference type="Proteomes" id="UP000253782">
    <property type="component" value="Unassembled WGS sequence"/>
</dbReference>
<gene>
    <name evidence="3" type="ORF">DVJ77_20130</name>
</gene>
<dbReference type="Pfam" id="PF13681">
    <property type="entry name" value="PilX"/>
    <property type="match status" value="1"/>
</dbReference>
<feature type="domain" description="Type 4 fimbrial biogenesis protein PilX N-terminal" evidence="2">
    <location>
        <begin position="17"/>
        <end position="67"/>
    </location>
</feature>
<evidence type="ECO:0000313" key="3">
    <source>
        <dbReference type="EMBL" id="RDD79942.1"/>
    </source>
</evidence>
<evidence type="ECO:0000259" key="1">
    <source>
        <dbReference type="Pfam" id="PF13681"/>
    </source>
</evidence>
<dbReference type="EMBL" id="QQAH01000023">
    <property type="protein sequence ID" value="RDD79942.1"/>
    <property type="molecule type" value="Genomic_DNA"/>
</dbReference>
<proteinExistence type="predicted"/>
<sequence length="218" mass="23026">MLMPSKQSLHRSAHAQRGVVLVIALIFLLLLTILAISASGRSLLQERMVGGLRNAQQAEMSADTALRGAEWKLWTTTSTVGSQLNCGSGVFTGSCYLYDPSSAVYGATGTVTNFRTSQGWFTTGAQAYTGPSNTLDYTSSSSANYSQLAKNPVYMIEDLGVELPPGINGGLHESGATGSTGTGYTNPSRHIYRITARATGGNVNTVRTLESTFAAKSN</sequence>
<comment type="caution">
    <text evidence="3">The sequence shown here is derived from an EMBL/GenBank/DDBJ whole genome shotgun (WGS) entry which is preliminary data.</text>
</comment>
<reference evidence="3 4" key="1">
    <citation type="submission" date="2018-07" db="EMBL/GenBank/DDBJ databases">
        <title>Dyella tabacisoli L4-6T, whole genome shotgun sequence.</title>
        <authorList>
            <person name="Zhou X.-K."/>
            <person name="Li W.-J."/>
            <person name="Duan Y.-Q."/>
        </authorList>
    </citation>
    <scope>NUCLEOTIDE SEQUENCE [LARGE SCALE GENOMIC DNA]</scope>
    <source>
        <strain evidence="3 4">L4-6</strain>
    </source>
</reference>
<name>A0A369UGR9_9GAMM</name>